<dbReference type="InterPro" id="IPR036291">
    <property type="entry name" value="NAD(P)-bd_dom_sf"/>
</dbReference>
<dbReference type="AlphaFoldDB" id="A0A1Y6CRE6"/>
<dbReference type="EMBL" id="FWZT01000043">
    <property type="protein sequence ID" value="SMF82780.1"/>
    <property type="molecule type" value="Genomic_DNA"/>
</dbReference>
<feature type="domain" description="3-hydroxyisobutyrate dehydrogenase-like NAD-binding" evidence="5">
    <location>
        <begin position="164"/>
        <end position="284"/>
    </location>
</feature>
<dbReference type="InterPro" id="IPR051265">
    <property type="entry name" value="HIBADH-related_NP60_sf"/>
</dbReference>
<dbReference type="InterPro" id="IPR006115">
    <property type="entry name" value="6PGDH_NADP-bd"/>
</dbReference>
<dbReference type="GO" id="GO:0050661">
    <property type="term" value="F:NADP binding"/>
    <property type="evidence" value="ECO:0007669"/>
    <property type="project" value="InterPro"/>
</dbReference>
<evidence type="ECO:0000256" key="3">
    <source>
        <dbReference type="PIRSR" id="PIRSR000103-1"/>
    </source>
</evidence>
<sequence length="286" mass="31141">MSKLGFIGFGAMGSRIVKNFLLAGHEVKGFNRDSEKVKAISGVELVDSPAAAAAGVDVVFVMVRDDEASRQVWTDPDHGVLSAIDNKTIAVDLSTLSLAWTKELGVIMSERNLAFLEAPVVGTRPQADQKQLVVLSAGEKEALDTVKPILETTAAKVVPLQERGQGAALKLVINTLFGTQSIVFAEMTQTMRKLGFSDEAIMNILPELPVTAPIMKMMLNLMTEKRFDPLFPIDLVEKDFGYAEELIASQGVQPLITKACREIYQQAKDHELGDKNISAIIALYHS</sequence>
<gene>
    <name evidence="6" type="ORF">SAMN06296036_14312</name>
</gene>
<dbReference type="PIRSF" id="PIRSF000103">
    <property type="entry name" value="HIBADH"/>
    <property type="match status" value="1"/>
</dbReference>
<dbReference type="GO" id="GO:0016491">
    <property type="term" value="F:oxidoreductase activity"/>
    <property type="evidence" value="ECO:0007669"/>
    <property type="project" value="UniProtKB-KW"/>
</dbReference>
<feature type="domain" description="6-phosphogluconate dehydrogenase NADP-binding" evidence="4">
    <location>
        <begin position="3"/>
        <end position="158"/>
    </location>
</feature>
<dbReference type="SUPFAM" id="SSF48179">
    <property type="entry name" value="6-phosphogluconate dehydrogenase C-terminal domain-like"/>
    <property type="match status" value="1"/>
</dbReference>
<dbReference type="GO" id="GO:0051287">
    <property type="term" value="F:NAD binding"/>
    <property type="evidence" value="ECO:0007669"/>
    <property type="project" value="InterPro"/>
</dbReference>
<evidence type="ECO:0000259" key="4">
    <source>
        <dbReference type="Pfam" id="PF03446"/>
    </source>
</evidence>
<evidence type="ECO:0000256" key="1">
    <source>
        <dbReference type="ARBA" id="ARBA00023002"/>
    </source>
</evidence>
<evidence type="ECO:0000259" key="5">
    <source>
        <dbReference type="Pfam" id="PF14833"/>
    </source>
</evidence>
<feature type="active site" evidence="3">
    <location>
        <position position="170"/>
    </location>
</feature>
<evidence type="ECO:0000313" key="7">
    <source>
        <dbReference type="Proteomes" id="UP000192907"/>
    </source>
</evidence>
<name>A0A1Y6CRE6_9BACT</name>
<dbReference type="InterPro" id="IPR013328">
    <property type="entry name" value="6PGD_dom2"/>
</dbReference>
<keyword evidence="1" id="KW-0560">Oxidoreductase</keyword>
<protein>
    <recommendedName>
        <fullName evidence="8">3-hydroxyisobutyrate dehydrogenase</fullName>
    </recommendedName>
</protein>
<dbReference type="Pfam" id="PF03446">
    <property type="entry name" value="NAD_binding_2"/>
    <property type="match status" value="1"/>
</dbReference>
<dbReference type="Gene3D" id="3.40.50.720">
    <property type="entry name" value="NAD(P)-binding Rossmann-like Domain"/>
    <property type="match status" value="1"/>
</dbReference>
<proteinExistence type="predicted"/>
<evidence type="ECO:0008006" key="8">
    <source>
        <dbReference type="Google" id="ProtNLM"/>
    </source>
</evidence>
<dbReference type="InterPro" id="IPR015815">
    <property type="entry name" value="HIBADH-related"/>
</dbReference>
<dbReference type="PANTHER" id="PTHR43580:SF2">
    <property type="entry name" value="CYTOKINE-LIKE NUCLEAR FACTOR N-PAC"/>
    <property type="match status" value="1"/>
</dbReference>
<reference evidence="7" key="1">
    <citation type="submission" date="2017-04" db="EMBL/GenBank/DDBJ databases">
        <authorList>
            <person name="Varghese N."/>
            <person name="Submissions S."/>
        </authorList>
    </citation>
    <scope>NUCLEOTIDE SEQUENCE [LARGE SCALE GENOMIC DNA]</scope>
    <source>
        <strain evidence="7">RKEM611</strain>
    </source>
</reference>
<dbReference type="STRING" id="1513793.SAMN06296036_14312"/>
<dbReference type="SUPFAM" id="SSF51735">
    <property type="entry name" value="NAD(P)-binding Rossmann-fold domains"/>
    <property type="match status" value="1"/>
</dbReference>
<accession>A0A1Y6CRE6</accession>
<evidence type="ECO:0000313" key="6">
    <source>
        <dbReference type="EMBL" id="SMF82780.1"/>
    </source>
</evidence>
<dbReference type="InterPro" id="IPR008927">
    <property type="entry name" value="6-PGluconate_DH-like_C_sf"/>
</dbReference>
<dbReference type="InterPro" id="IPR029154">
    <property type="entry name" value="HIBADH-like_NADP-bd"/>
</dbReference>
<dbReference type="RefSeq" id="WP_159455748.1">
    <property type="nucleotide sequence ID" value="NZ_FWZT01000043.1"/>
</dbReference>
<dbReference type="Pfam" id="PF14833">
    <property type="entry name" value="NAD_binding_11"/>
    <property type="match status" value="1"/>
</dbReference>
<dbReference type="Proteomes" id="UP000192907">
    <property type="component" value="Unassembled WGS sequence"/>
</dbReference>
<keyword evidence="2" id="KW-0520">NAD</keyword>
<dbReference type="Gene3D" id="1.10.1040.10">
    <property type="entry name" value="N-(1-d-carboxylethyl)-l-norvaline Dehydrogenase, domain 2"/>
    <property type="match status" value="1"/>
</dbReference>
<dbReference type="PANTHER" id="PTHR43580">
    <property type="entry name" value="OXIDOREDUCTASE GLYR1-RELATED"/>
    <property type="match status" value="1"/>
</dbReference>
<evidence type="ECO:0000256" key="2">
    <source>
        <dbReference type="ARBA" id="ARBA00023027"/>
    </source>
</evidence>
<keyword evidence="7" id="KW-1185">Reference proteome</keyword>
<organism evidence="6 7">
    <name type="scientific">Pseudobacteriovorax antillogorgiicola</name>
    <dbReference type="NCBI Taxonomy" id="1513793"/>
    <lineage>
        <taxon>Bacteria</taxon>
        <taxon>Pseudomonadati</taxon>
        <taxon>Bdellovibrionota</taxon>
        <taxon>Oligoflexia</taxon>
        <taxon>Oligoflexales</taxon>
        <taxon>Pseudobacteriovoracaceae</taxon>
        <taxon>Pseudobacteriovorax</taxon>
    </lineage>
</organism>